<name>A0A9P8EXC5_AURME</name>
<accession>A0A9P8EXC5</accession>
<dbReference type="Proteomes" id="UP000779574">
    <property type="component" value="Unassembled WGS sequence"/>
</dbReference>
<proteinExistence type="predicted"/>
<evidence type="ECO:0000313" key="1">
    <source>
        <dbReference type="EMBL" id="KAG9701324.1"/>
    </source>
</evidence>
<protein>
    <submittedName>
        <fullName evidence="1">Uncharacterized protein</fullName>
    </submittedName>
</protein>
<comment type="caution">
    <text evidence="1">The sequence shown here is derived from an EMBL/GenBank/DDBJ whole genome shotgun (WGS) entry which is preliminary data.</text>
</comment>
<reference evidence="1" key="2">
    <citation type="submission" date="2021-08" db="EMBL/GenBank/DDBJ databases">
        <authorList>
            <person name="Gostincar C."/>
            <person name="Sun X."/>
            <person name="Song Z."/>
            <person name="Gunde-Cimerman N."/>
        </authorList>
    </citation>
    <scope>NUCLEOTIDE SEQUENCE</scope>
    <source>
        <strain evidence="1">EXF-9911</strain>
    </source>
</reference>
<sequence>LGRLEPRDVEVYPTPPGHPNGHVDCSVHTEWLLAAFCYIRCISGSNTTNPSRSSLHCIQRLEHRAKFRGRMIAYC</sequence>
<dbReference type="EMBL" id="JAHFXF010000001">
    <property type="protein sequence ID" value="KAG9701324.1"/>
    <property type="molecule type" value="Genomic_DNA"/>
</dbReference>
<evidence type="ECO:0000313" key="2">
    <source>
        <dbReference type="Proteomes" id="UP000779574"/>
    </source>
</evidence>
<organism evidence="1 2">
    <name type="scientific">Aureobasidium melanogenum</name>
    <name type="common">Aureobasidium pullulans var. melanogenum</name>
    <dbReference type="NCBI Taxonomy" id="46634"/>
    <lineage>
        <taxon>Eukaryota</taxon>
        <taxon>Fungi</taxon>
        <taxon>Dikarya</taxon>
        <taxon>Ascomycota</taxon>
        <taxon>Pezizomycotina</taxon>
        <taxon>Dothideomycetes</taxon>
        <taxon>Dothideomycetidae</taxon>
        <taxon>Dothideales</taxon>
        <taxon>Saccotheciaceae</taxon>
        <taxon>Aureobasidium</taxon>
    </lineage>
</organism>
<feature type="non-terminal residue" evidence="1">
    <location>
        <position position="1"/>
    </location>
</feature>
<gene>
    <name evidence="1" type="ORF">KCU76_g81</name>
</gene>
<feature type="non-terminal residue" evidence="1">
    <location>
        <position position="75"/>
    </location>
</feature>
<reference evidence="1" key="1">
    <citation type="journal article" date="2021" name="J Fungi (Basel)">
        <title>Virulence traits and population genomics of the black yeast Aureobasidium melanogenum.</title>
        <authorList>
            <person name="Cernosa A."/>
            <person name="Sun X."/>
            <person name="Gostincar C."/>
            <person name="Fang C."/>
            <person name="Gunde-Cimerman N."/>
            <person name="Song Z."/>
        </authorList>
    </citation>
    <scope>NUCLEOTIDE SEQUENCE</scope>
    <source>
        <strain evidence="1">EXF-9911</strain>
    </source>
</reference>
<dbReference type="AlphaFoldDB" id="A0A9P8EXC5"/>